<evidence type="ECO:0000256" key="5">
    <source>
        <dbReference type="ARBA" id="ARBA00023136"/>
    </source>
</evidence>
<dbReference type="AlphaFoldDB" id="A0A8H5N0W1"/>
<feature type="transmembrane region" description="Helical" evidence="7">
    <location>
        <begin position="426"/>
        <end position="451"/>
    </location>
</feature>
<accession>A0A8H5N0W1</accession>
<dbReference type="PANTHER" id="PTHR45649">
    <property type="entry name" value="AMINO-ACID PERMEASE BAT1"/>
    <property type="match status" value="1"/>
</dbReference>
<dbReference type="PANTHER" id="PTHR45649:SF27">
    <property type="entry name" value="CHOLINE TRANSPORTER (EUROFUNG)"/>
    <property type="match status" value="1"/>
</dbReference>
<feature type="transmembrane region" description="Helical" evidence="7">
    <location>
        <begin position="387"/>
        <end position="405"/>
    </location>
</feature>
<name>A0A8H5N0W1_9HYPO</name>
<reference evidence="8 9" key="1">
    <citation type="submission" date="2020-05" db="EMBL/GenBank/DDBJ databases">
        <title>Identification and distribution of gene clusters putatively required for synthesis of sphingolipid metabolism inhibitors in phylogenetically diverse species of the filamentous fungus Fusarium.</title>
        <authorList>
            <person name="Kim H.-S."/>
            <person name="Busman M."/>
            <person name="Brown D.W."/>
            <person name="Divon H."/>
            <person name="Uhlig S."/>
            <person name="Proctor R.H."/>
        </authorList>
    </citation>
    <scope>NUCLEOTIDE SEQUENCE [LARGE SCALE GENOMIC DNA]</scope>
    <source>
        <strain evidence="8 9">NRRL 25196</strain>
    </source>
</reference>
<feature type="region of interest" description="Disordered" evidence="6">
    <location>
        <begin position="1"/>
        <end position="23"/>
    </location>
</feature>
<dbReference type="PIRSF" id="PIRSF006060">
    <property type="entry name" value="AA_transporter"/>
    <property type="match status" value="1"/>
</dbReference>
<feature type="transmembrane region" description="Helical" evidence="7">
    <location>
        <begin position="119"/>
        <end position="143"/>
    </location>
</feature>
<dbReference type="Proteomes" id="UP000574317">
    <property type="component" value="Unassembled WGS sequence"/>
</dbReference>
<feature type="transmembrane region" description="Helical" evidence="7">
    <location>
        <begin position="77"/>
        <end position="107"/>
    </location>
</feature>
<evidence type="ECO:0000256" key="3">
    <source>
        <dbReference type="ARBA" id="ARBA00022692"/>
    </source>
</evidence>
<evidence type="ECO:0000256" key="4">
    <source>
        <dbReference type="ARBA" id="ARBA00022989"/>
    </source>
</evidence>
<dbReference type="GO" id="GO:0022857">
    <property type="term" value="F:transmembrane transporter activity"/>
    <property type="evidence" value="ECO:0007669"/>
    <property type="project" value="InterPro"/>
</dbReference>
<comment type="caution">
    <text evidence="8">The sequence shown here is derived from an EMBL/GenBank/DDBJ whole genome shotgun (WGS) entry which is preliminary data.</text>
</comment>
<keyword evidence="4 7" id="KW-1133">Transmembrane helix</keyword>
<feature type="compositionally biased region" description="Basic and acidic residues" evidence="6">
    <location>
        <begin position="1"/>
        <end position="13"/>
    </location>
</feature>
<feature type="transmembrane region" description="Helical" evidence="7">
    <location>
        <begin position="361"/>
        <end position="381"/>
    </location>
</feature>
<keyword evidence="2" id="KW-0813">Transport</keyword>
<keyword evidence="9" id="KW-1185">Reference proteome</keyword>
<keyword evidence="3 7" id="KW-0812">Transmembrane</keyword>
<protein>
    <submittedName>
        <fullName evidence="8">Cholin permease</fullName>
    </submittedName>
</protein>
<evidence type="ECO:0000313" key="9">
    <source>
        <dbReference type="Proteomes" id="UP000574317"/>
    </source>
</evidence>
<dbReference type="Pfam" id="PF13520">
    <property type="entry name" value="AA_permease_2"/>
    <property type="match status" value="1"/>
</dbReference>
<feature type="transmembrane region" description="Helical" evidence="7">
    <location>
        <begin position="302"/>
        <end position="329"/>
    </location>
</feature>
<evidence type="ECO:0000256" key="2">
    <source>
        <dbReference type="ARBA" id="ARBA00022448"/>
    </source>
</evidence>
<evidence type="ECO:0000256" key="6">
    <source>
        <dbReference type="SAM" id="MobiDB-lite"/>
    </source>
</evidence>
<dbReference type="Gene3D" id="1.20.1740.10">
    <property type="entry name" value="Amino acid/polyamine transporter I"/>
    <property type="match status" value="1"/>
</dbReference>
<organism evidence="8 9">
    <name type="scientific">Fusarium napiforme</name>
    <dbReference type="NCBI Taxonomy" id="42672"/>
    <lineage>
        <taxon>Eukaryota</taxon>
        <taxon>Fungi</taxon>
        <taxon>Dikarya</taxon>
        <taxon>Ascomycota</taxon>
        <taxon>Pezizomycotina</taxon>
        <taxon>Sordariomycetes</taxon>
        <taxon>Hypocreomycetidae</taxon>
        <taxon>Hypocreales</taxon>
        <taxon>Nectriaceae</taxon>
        <taxon>Fusarium</taxon>
        <taxon>Fusarium fujikuroi species complex</taxon>
    </lineage>
</organism>
<feature type="transmembrane region" description="Helical" evidence="7">
    <location>
        <begin position="38"/>
        <end position="57"/>
    </location>
</feature>
<dbReference type="EMBL" id="JAAOAO010000317">
    <property type="protein sequence ID" value="KAF5548197.1"/>
    <property type="molecule type" value="Genomic_DNA"/>
</dbReference>
<gene>
    <name evidence="8" type="ORF">FNAPI_8301</name>
</gene>
<evidence type="ECO:0000256" key="1">
    <source>
        <dbReference type="ARBA" id="ARBA00004141"/>
    </source>
</evidence>
<feature type="transmembrane region" description="Helical" evidence="7">
    <location>
        <begin position="457"/>
        <end position="478"/>
    </location>
</feature>
<feature type="transmembrane region" description="Helical" evidence="7">
    <location>
        <begin position="258"/>
        <end position="282"/>
    </location>
</feature>
<proteinExistence type="predicted"/>
<dbReference type="GO" id="GO:0016020">
    <property type="term" value="C:membrane"/>
    <property type="evidence" value="ECO:0007669"/>
    <property type="project" value="UniProtKB-SubCell"/>
</dbReference>
<comment type="subcellular location">
    <subcellularLocation>
        <location evidence="1">Membrane</location>
        <topology evidence="1">Multi-pass membrane protein</topology>
    </subcellularLocation>
</comment>
<keyword evidence="5 7" id="KW-0472">Membrane</keyword>
<dbReference type="InterPro" id="IPR002293">
    <property type="entry name" value="AA/rel_permease1"/>
</dbReference>
<feature type="transmembrane region" description="Helical" evidence="7">
    <location>
        <begin position="195"/>
        <end position="214"/>
    </location>
</feature>
<evidence type="ECO:0000313" key="8">
    <source>
        <dbReference type="EMBL" id="KAF5548197.1"/>
    </source>
</evidence>
<evidence type="ECO:0000256" key="7">
    <source>
        <dbReference type="SAM" id="Phobius"/>
    </source>
</evidence>
<sequence>MGENKSPGEKHPDSTATSDNHDGCSVVAEHTQEVPVSFGLLSLTGLGIIIGVVWPASGGSIQVAIFNGGSPGVLYEFIVVSFFYFFVAASLAELASAMPSSAGVYYWASVTPGKRYGRVVGFFAGWWNYLGWICAGASMAAIWSNSIIQIYALKHPDYIVKEAHVFVVFVISTWLACFSVCFAGRAMPLLNQFGIYWLLIGLLITVVVLVAVPLRSGGSGHATSSFVWIEWQADLGYPNIIVFLCAEEMPRPQRNVPLAMGLQVITGFITGFSYLIALMYSIHSYDKIFASKFPLAEIYLQATGSADGTICLLILMQTCIGLTIIGLYISCGRTLWTLSRDGATPWPSVFSNFNIRFDAPINATMASAVLVTLMGCIYVASKTAFNAIIGSYVLMSSSAYTAAVLPHLLTGRRNVVYGPIRMGRKLGLVVNAIASAYMVIAFVIYCLPYSLPVTAKNMNYACLVWGGSTLLLGIYWLWKGRHGYIGPIR</sequence>
<feature type="transmembrane region" description="Helical" evidence="7">
    <location>
        <begin position="163"/>
        <end position="183"/>
    </location>
</feature>